<gene>
    <name evidence="1" type="ORF">H1R20_g4024</name>
</gene>
<protein>
    <submittedName>
        <fullName evidence="1">Uncharacterized protein</fullName>
    </submittedName>
</protein>
<evidence type="ECO:0000313" key="1">
    <source>
        <dbReference type="EMBL" id="KAJ2933070.1"/>
    </source>
</evidence>
<evidence type="ECO:0000313" key="2">
    <source>
        <dbReference type="Proteomes" id="UP001140091"/>
    </source>
</evidence>
<dbReference type="EMBL" id="JANBPK010000752">
    <property type="protein sequence ID" value="KAJ2933070.1"/>
    <property type="molecule type" value="Genomic_DNA"/>
</dbReference>
<proteinExistence type="predicted"/>
<comment type="caution">
    <text evidence="1">The sequence shown here is derived from an EMBL/GenBank/DDBJ whole genome shotgun (WGS) entry which is preliminary data.</text>
</comment>
<feature type="non-terminal residue" evidence="1">
    <location>
        <position position="114"/>
    </location>
</feature>
<reference evidence="1" key="1">
    <citation type="submission" date="2022-06" db="EMBL/GenBank/DDBJ databases">
        <title>Genome Sequence of Candolleomyces eurysporus.</title>
        <authorList>
            <person name="Buettner E."/>
        </authorList>
    </citation>
    <scope>NUCLEOTIDE SEQUENCE</scope>
    <source>
        <strain evidence="1">VTCC 930004</strain>
    </source>
</reference>
<accession>A0A9W8JLL6</accession>
<dbReference type="AlphaFoldDB" id="A0A9W8JLL6"/>
<organism evidence="1 2">
    <name type="scientific">Candolleomyces eurysporus</name>
    <dbReference type="NCBI Taxonomy" id="2828524"/>
    <lineage>
        <taxon>Eukaryota</taxon>
        <taxon>Fungi</taxon>
        <taxon>Dikarya</taxon>
        <taxon>Basidiomycota</taxon>
        <taxon>Agaricomycotina</taxon>
        <taxon>Agaricomycetes</taxon>
        <taxon>Agaricomycetidae</taxon>
        <taxon>Agaricales</taxon>
        <taxon>Agaricineae</taxon>
        <taxon>Psathyrellaceae</taxon>
        <taxon>Candolleomyces</taxon>
    </lineage>
</organism>
<sequence>MSGTTDVGFNVSLGGVVAHLERVPSHKEPLFTRTSGPTGAEVDQSVVGVRVSEYIIEQLPRVVGRHGQGLNGVTVRKKVVLSPPHHERHPGNPERPGCVRMAAFGQLRTGNRMG</sequence>
<name>A0A9W8JLL6_9AGAR</name>
<dbReference type="Proteomes" id="UP001140091">
    <property type="component" value="Unassembled WGS sequence"/>
</dbReference>
<dbReference type="OrthoDB" id="2735536at2759"/>
<keyword evidence="2" id="KW-1185">Reference proteome</keyword>